<dbReference type="InterPro" id="IPR058353">
    <property type="entry name" value="DUF8040"/>
</dbReference>
<comment type="caution">
    <text evidence="2">The sequence shown here is derived from an EMBL/GenBank/DDBJ whole genome shotgun (WGS) entry which is preliminary data.</text>
</comment>
<dbReference type="AlphaFoldDB" id="A0AAD9XR56"/>
<gene>
    <name evidence="2" type="ORF">Ddye_002251</name>
</gene>
<evidence type="ECO:0000259" key="1">
    <source>
        <dbReference type="Pfam" id="PF26138"/>
    </source>
</evidence>
<evidence type="ECO:0000313" key="3">
    <source>
        <dbReference type="Proteomes" id="UP001280121"/>
    </source>
</evidence>
<dbReference type="PANTHER" id="PTHR22930:SF268">
    <property type="entry name" value="NUCLEASE HARBI1"/>
    <property type="match status" value="1"/>
</dbReference>
<accession>A0AAD9XR56</accession>
<dbReference type="Pfam" id="PF26138">
    <property type="entry name" value="DUF8040"/>
    <property type="match status" value="1"/>
</dbReference>
<sequence>MIKGMYMWKQSRQLATVQVVCIVVHWLMCHHRNYVSRPTKQSMIHKQKVRDELMNQLQTNQRCQDIIPMGLEAFKNLCEIPKGDGGLRPTKLATIEEQVAKILYILSNNVMNRAISFFFHLYGETISRHFHRVLWSIITLEDQFLQQPTRSNVSPEKE</sequence>
<organism evidence="2 3">
    <name type="scientific">Dipteronia dyeriana</name>
    <dbReference type="NCBI Taxonomy" id="168575"/>
    <lineage>
        <taxon>Eukaryota</taxon>
        <taxon>Viridiplantae</taxon>
        <taxon>Streptophyta</taxon>
        <taxon>Embryophyta</taxon>
        <taxon>Tracheophyta</taxon>
        <taxon>Spermatophyta</taxon>
        <taxon>Magnoliopsida</taxon>
        <taxon>eudicotyledons</taxon>
        <taxon>Gunneridae</taxon>
        <taxon>Pentapetalae</taxon>
        <taxon>rosids</taxon>
        <taxon>malvids</taxon>
        <taxon>Sapindales</taxon>
        <taxon>Sapindaceae</taxon>
        <taxon>Hippocastanoideae</taxon>
        <taxon>Acereae</taxon>
        <taxon>Dipteronia</taxon>
    </lineage>
</organism>
<dbReference type="PANTHER" id="PTHR22930">
    <property type="match status" value="1"/>
</dbReference>
<dbReference type="InterPro" id="IPR045249">
    <property type="entry name" value="HARBI1-like"/>
</dbReference>
<feature type="domain" description="DUF8040" evidence="1">
    <location>
        <begin position="59"/>
        <end position="137"/>
    </location>
</feature>
<reference evidence="2" key="1">
    <citation type="journal article" date="2023" name="Plant J.">
        <title>Genome sequences and population genomics provide insights into the demographic history, inbreeding, and mutation load of two 'living fossil' tree species of Dipteronia.</title>
        <authorList>
            <person name="Feng Y."/>
            <person name="Comes H.P."/>
            <person name="Chen J."/>
            <person name="Zhu S."/>
            <person name="Lu R."/>
            <person name="Zhang X."/>
            <person name="Li P."/>
            <person name="Qiu J."/>
            <person name="Olsen K.M."/>
            <person name="Qiu Y."/>
        </authorList>
    </citation>
    <scope>NUCLEOTIDE SEQUENCE</scope>
    <source>
        <strain evidence="2">KIB01</strain>
    </source>
</reference>
<evidence type="ECO:0000313" key="2">
    <source>
        <dbReference type="EMBL" id="KAK2663677.1"/>
    </source>
</evidence>
<name>A0AAD9XR56_9ROSI</name>
<proteinExistence type="predicted"/>
<protein>
    <recommendedName>
        <fullName evidence="1">DUF8040 domain-containing protein</fullName>
    </recommendedName>
</protein>
<dbReference type="EMBL" id="JANJYI010000001">
    <property type="protein sequence ID" value="KAK2663677.1"/>
    <property type="molecule type" value="Genomic_DNA"/>
</dbReference>
<dbReference type="Proteomes" id="UP001280121">
    <property type="component" value="Unassembled WGS sequence"/>
</dbReference>
<keyword evidence="3" id="KW-1185">Reference proteome</keyword>